<organism evidence="2 3">
    <name type="scientific">Dentipellis fragilis</name>
    <dbReference type="NCBI Taxonomy" id="205917"/>
    <lineage>
        <taxon>Eukaryota</taxon>
        <taxon>Fungi</taxon>
        <taxon>Dikarya</taxon>
        <taxon>Basidiomycota</taxon>
        <taxon>Agaricomycotina</taxon>
        <taxon>Agaricomycetes</taxon>
        <taxon>Russulales</taxon>
        <taxon>Hericiaceae</taxon>
        <taxon>Dentipellis</taxon>
    </lineage>
</organism>
<comment type="caution">
    <text evidence="2">The sequence shown here is derived from an EMBL/GenBank/DDBJ whole genome shotgun (WGS) entry which is preliminary data.</text>
</comment>
<protein>
    <submittedName>
        <fullName evidence="2">Uncharacterized protein</fullName>
    </submittedName>
</protein>
<evidence type="ECO:0000256" key="1">
    <source>
        <dbReference type="SAM" id="MobiDB-lite"/>
    </source>
</evidence>
<feature type="compositionally biased region" description="Pro residues" evidence="1">
    <location>
        <begin position="32"/>
        <end position="48"/>
    </location>
</feature>
<name>A0A4Y9YQ26_9AGAM</name>
<sequence>MPPNQLQSEAFFHSNSSPHSPTHHNAPFPLAHLPPPRGARRPPQPKAPPSHLRTLVYICVPKLFLLASSRSTPPTSRSRDASAAGSNSEESRWCPGSCLSLSGSTSSNLDDCGLGLDSTCSCDDIDSDSELCTHTKSKRRAVRPTRSTAVLRHVDSMLLRRPSLKVRAVDEDDTSDMPPPPLPPRLAPEGTSSWSSSSGGSGDMETAQDPTLRFRLATLRLNPVAVDDIDMMSPIVPLPSPALRFRLPGEVDEVFFPVLPRSVDRVVGEVRGGKEEVNDNTVTPRIPSPVSTGSVVVSAALSVGAGTRAESADDRTAVLA</sequence>
<evidence type="ECO:0000313" key="3">
    <source>
        <dbReference type="Proteomes" id="UP000298327"/>
    </source>
</evidence>
<dbReference type="Proteomes" id="UP000298327">
    <property type="component" value="Unassembled WGS sequence"/>
</dbReference>
<gene>
    <name evidence="2" type="ORF">EVG20_g5865</name>
</gene>
<dbReference type="OrthoDB" id="10551336at2759"/>
<dbReference type="EMBL" id="SEOQ01000365">
    <property type="protein sequence ID" value="TFY64666.1"/>
    <property type="molecule type" value="Genomic_DNA"/>
</dbReference>
<feature type="compositionally biased region" description="Low complexity" evidence="1">
    <location>
        <begin position="187"/>
        <end position="198"/>
    </location>
</feature>
<keyword evidence="3" id="KW-1185">Reference proteome</keyword>
<feature type="compositionally biased region" description="Low complexity" evidence="1">
    <location>
        <begin position="13"/>
        <end position="31"/>
    </location>
</feature>
<feature type="compositionally biased region" description="Pro residues" evidence="1">
    <location>
        <begin position="177"/>
        <end position="186"/>
    </location>
</feature>
<feature type="region of interest" description="Disordered" evidence="1">
    <location>
        <begin position="70"/>
        <end position="94"/>
    </location>
</feature>
<proteinExistence type="predicted"/>
<reference evidence="2 3" key="1">
    <citation type="submission" date="2019-02" db="EMBL/GenBank/DDBJ databases">
        <title>Genome sequencing of the rare red list fungi Dentipellis fragilis.</title>
        <authorList>
            <person name="Buettner E."/>
            <person name="Kellner H."/>
        </authorList>
    </citation>
    <scope>NUCLEOTIDE SEQUENCE [LARGE SCALE GENOMIC DNA]</scope>
    <source>
        <strain evidence="2 3">DSM 105465</strain>
    </source>
</reference>
<evidence type="ECO:0000313" key="2">
    <source>
        <dbReference type="EMBL" id="TFY64666.1"/>
    </source>
</evidence>
<feature type="region of interest" description="Disordered" evidence="1">
    <location>
        <begin position="165"/>
        <end position="207"/>
    </location>
</feature>
<accession>A0A4Y9YQ26</accession>
<feature type="region of interest" description="Disordered" evidence="1">
    <location>
        <begin position="1"/>
        <end position="50"/>
    </location>
</feature>
<dbReference type="AlphaFoldDB" id="A0A4Y9YQ26"/>